<keyword evidence="1" id="KW-0472">Membrane</keyword>
<dbReference type="AlphaFoldDB" id="A0A4D5RXF7"/>
<accession>A0A4D5RXF7</accession>
<evidence type="ECO:0000313" key="2">
    <source>
        <dbReference type="EMBL" id="MOY41709.1"/>
    </source>
</evidence>
<organism evidence="2">
    <name type="scientific">Ixodes scapularis</name>
    <name type="common">Black-legged tick</name>
    <name type="synonym">Deer tick</name>
    <dbReference type="NCBI Taxonomy" id="6945"/>
    <lineage>
        <taxon>Eukaryota</taxon>
        <taxon>Metazoa</taxon>
        <taxon>Ecdysozoa</taxon>
        <taxon>Arthropoda</taxon>
        <taxon>Chelicerata</taxon>
        <taxon>Arachnida</taxon>
        <taxon>Acari</taxon>
        <taxon>Parasitiformes</taxon>
        <taxon>Ixodida</taxon>
        <taxon>Ixodoidea</taxon>
        <taxon>Ixodidae</taxon>
        <taxon>Ixodinae</taxon>
        <taxon>Ixodes</taxon>
    </lineage>
</organism>
<sequence>MNIVVQGVFFFLYPSLFISHTDGHKHRTGMGGNRVDVVCKCACVCGIFFKLPIVALLVIPRDERLSTVFFSFPTAVLRNDKRRDKC</sequence>
<keyword evidence="1" id="KW-1133">Transmembrane helix</keyword>
<proteinExistence type="predicted"/>
<reference evidence="2" key="1">
    <citation type="submission" date="2019-04" db="EMBL/GenBank/DDBJ databases">
        <title>An insight into the mialome of Ixodes scapularis.</title>
        <authorList>
            <person name="Ribeiro J.M."/>
            <person name="Mather T.N."/>
            <person name="Karim S."/>
        </authorList>
    </citation>
    <scope>NUCLEOTIDE SEQUENCE</scope>
</reference>
<evidence type="ECO:0000256" key="1">
    <source>
        <dbReference type="SAM" id="Phobius"/>
    </source>
</evidence>
<name>A0A4D5RXF7_IXOSC</name>
<keyword evidence="1" id="KW-0812">Transmembrane</keyword>
<protein>
    <submittedName>
        <fullName evidence="2">Uncharacterized protein</fullName>
    </submittedName>
</protein>
<dbReference type="EMBL" id="GHJT01007738">
    <property type="protein sequence ID" value="MOY41709.1"/>
    <property type="molecule type" value="Transcribed_RNA"/>
</dbReference>
<feature type="transmembrane region" description="Helical" evidence="1">
    <location>
        <begin position="37"/>
        <end position="59"/>
    </location>
</feature>